<dbReference type="CDD" id="cd04369">
    <property type="entry name" value="Bromodomain"/>
    <property type="match status" value="1"/>
</dbReference>
<name>A2FLQ5_TRIV3</name>
<dbReference type="Gene3D" id="1.20.920.10">
    <property type="entry name" value="Bromodomain-like"/>
    <property type="match status" value="1"/>
</dbReference>
<dbReference type="Proteomes" id="UP000001542">
    <property type="component" value="Unassembled WGS sequence"/>
</dbReference>
<dbReference type="OrthoDB" id="21449at2759"/>
<dbReference type="VEuPathDB" id="TrichDB:TVAG_105660"/>
<evidence type="ECO:0000313" key="4">
    <source>
        <dbReference type="EMBL" id="EAX94147.1"/>
    </source>
</evidence>
<dbReference type="GO" id="GO:0006338">
    <property type="term" value="P:chromatin remodeling"/>
    <property type="evidence" value="ECO:0000318"/>
    <property type="project" value="GO_Central"/>
</dbReference>
<dbReference type="InterPro" id="IPR001487">
    <property type="entry name" value="Bromodomain"/>
</dbReference>
<dbReference type="PROSITE" id="PS50014">
    <property type="entry name" value="BROMODOMAIN_2"/>
    <property type="match status" value="1"/>
</dbReference>
<dbReference type="GO" id="GO:0006357">
    <property type="term" value="P:regulation of transcription by RNA polymerase II"/>
    <property type="evidence" value="ECO:0000318"/>
    <property type="project" value="GO_Central"/>
</dbReference>
<dbReference type="GO" id="GO:0003682">
    <property type="term" value="F:chromatin binding"/>
    <property type="evidence" value="ECO:0000318"/>
    <property type="project" value="GO_Central"/>
</dbReference>
<evidence type="ECO:0000256" key="2">
    <source>
        <dbReference type="PROSITE-ProRule" id="PRU00035"/>
    </source>
</evidence>
<dbReference type="AlphaFoldDB" id="A2FLQ5"/>
<dbReference type="Pfam" id="PF00439">
    <property type="entry name" value="Bromodomain"/>
    <property type="match status" value="1"/>
</dbReference>
<reference evidence="4" key="1">
    <citation type="submission" date="2006-10" db="EMBL/GenBank/DDBJ databases">
        <authorList>
            <person name="Amadeo P."/>
            <person name="Zhao Q."/>
            <person name="Wortman J."/>
            <person name="Fraser-Liggett C."/>
            <person name="Carlton J."/>
        </authorList>
    </citation>
    <scope>NUCLEOTIDE SEQUENCE</scope>
    <source>
        <strain evidence="4">G3</strain>
    </source>
</reference>
<dbReference type="InterPro" id="IPR036427">
    <property type="entry name" value="Bromodomain-like_sf"/>
</dbReference>
<dbReference type="EMBL" id="DS113873">
    <property type="protein sequence ID" value="EAX94147.1"/>
    <property type="molecule type" value="Genomic_DNA"/>
</dbReference>
<dbReference type="STRING" id="5722.A2FLQ5"/>
<dbReference type="GO" id="GO:0042393">
    <property type="term" value="F:histone binding"/>
    <property type="evidence" value="ECO:0000318"/>
    <property type="project" value="GO_Central"/>
</dbReference>
<dbReference type="VEuPathDB" id="TrichDB:TVAGG3_0515430"/>
<sequence>MNSTSLHHCRTITQSVRENPLNSFFDRLSSAQLPNYNQIIQKPIDFETILKNLDHGDYKTIAEWYNDMLLVYQNALTYHQPDGVWHRVAEYCLADFKKRYHDIQTQSMQKWYELLNQKMVSLSELIGNSPVPQIIDPLIISVVKKAELMDPPSSSAIAELVETINKKINEQQFKVDILTILNKTQPELKIEGEEFTVDADTLNNTALNALILYSSSC</sequence>
<evidence type="ECO:0000256" key="1">
    <source>
        <dbReference type="ARBA" id="ARBA00023117"/>
    </source>
</evidence>
<dbReference type="SUPFAM" id="SSF47370">
    <property type="entry name" value="Bromodomain"/>
    <property type="match status" value="1"/>
</dbReference>
<evidence type="ECO:0000313" key="5">
    <source>
        <dbReference type="Proteomes" id="UP000001542"/>
    </source>
</evidence>
<reference evidence="4" key="2">
    <citation type="journal article" date="2007" name="Science">
        <title>Draft genome sequence of the sexually transmitted pathogen Trichomonas vaginalis.</title>
        <authorList>
            <person name="Carlton J.M."/>
            <person name="Hirt R.P."/>
            <person name="Silva J.C."/>
            <person name="Delcher A.L."/>
            <person name="Schatz M."/>
            <person name="Zhao Q."/>
            <person name="Wortman J.R."/>
            <person name="Bidwell S.L."/>
            <person name="Alsmark U.C.M."/>
            <person name="Besteiro S."/>
            <person name="Sicheritz-Ponten T."/>
            <person name="Noel C.J."/>
            <person name="Dacks J.B."/>
            <person name="Foster P.G."/>
            <person name="Simillion C."/>
            <person name="Van de Peer Y."/>
            <person name="Miranda-Saavedra D."/>
            <person name="Barton G.J."/>
            <person name="Westrop G.D."/>
            <person name="Mueller S."/>
            <person name="Dessi D."/>
            <person name="Fiori P.L."/>
            <person name="Ren Q."/>
            <person name="Paulsen I."/>
            <person name="Zhang H."/>
            <person name="Bastida-Corcuera F.D."/>
            <person name="Simoes-Barbosa A."/>
            <person name="Brown M.T."/>
            <person name="Hayes R.D."/>
            <person name="Mukherjee M."/>
            <person name="Okumura C.Y."/>
            <person name="Schneider R."/>
            <person name="Smith A.J."/>
            <person name="Vanacova S."/>
            <person name="Villalvazo M."/>
            <person name="Haas B.J."/>
            <person name="Pertea M."/>
            <person name="Feldblyum T.V."/>
            <person name="Utterback T.R."/>
            <person name="Shu C.L."/>
            <person name="Osoegawa K."/>
            <person name="de Jong P.J."/>
            <person name="Hrdy I."/>
            <person name="Horvathova L."/>
            <person name="Zubacova Z."/>
            <person name="Dolezal P."/>
            <person name="Malik S.B."/>
            <person name="Logsdon J.M. Jr."/>
            <person name="Henze K."/>
            <person name="Gupta A."/>
            <person name="Wang C.C."/>
            <person name="Dunne R.L."/>
            <person name="Upcroft J.A."/>
            <person name="Upcroft P."/>
            <person name="White O."/>
            <person name="Salzberg S.L."/>
            <person name="Tang P."/>
            <person name="Chiu C.-H."/>
            <person name="Lee Y.-S."/>
            <person name="Embley T.M."/>
            <person name="Coombs G.H."/>
            <person name="Mottram J.C."/>
            <person name="Tachezy J."/>
            <person name="Fraser-Liggett C.M."/>
            <person name="Johnson P.J."/>
        </authorList>
    </citation>
    <scope>NUCLEOTIDE SEQUENCE [LARGE SCALE GENOMIC DNA]</scope>
    <source>
        <strain evidence="4">G3</strain>
    </source>
</reference>
<dbReference type="InParanoid" id="A2FLQ5"/>
<keyword evidence="5" id="KW-1185">Reference proteome</keyword>
<dbReference type="GO" id="GO:0004674">
    <property type="term" value="F:protein serine/threonine kinase activity"/>
    <property type="evidence" value="ECO:0000318"/>
    <property type="project" value="GO_Central"/>
</dbReference>
<protein>
    <submittedName>
        <fullName evidence="4">Bromodomain containing protein</fullName>
    </submittedName>
</protein>
<dbReference type="SMART" id="SM00297">
    <property type="entry name" value="BROMO"/>
    <property type="match status" value="1"/>
</dbReference>
<evidence type="ECO:0000259" key="3">
    <source>
        <dbReference type="PROSITE" id="PS50014"/>
    </source>
</evidence>
<dbReference type="RefSeq" id="XP_001307077.1">
    <property type="nucleotide sequence ID" value="XM_001307076.1"/>
</dbReference>
<gene>
    <name evidence="4" type="ORF">TVAG_105660</name>
</gene>
<dbReference type="PANTHER" id="PTHR45926">
    <property type="entry name" value="OSJNBA0053K19.4 PROTEIN"/>
    <property type="match status" value="1"/>
</dbReference>
<keyword evidence="1 2" id="KW-0103">Bromodomain</keyword>
<proteinExistence type="predicted"/>
<dbReference type="PRINTS" id="PR00503">
    <property type="entry name" value="BROMODOMAIN"/>
</dbReference>
<dbReference type="SMR" id="A2FLQ5"/>
<dbReference type="GO" id="GO:0000785">
    <property type="term" value="C:chromatin"/>
    <property type="evidence" value="ECO:0000318"/>
    <property type="project" value="GO_Central"/>
</dbReference>
<organism evidence="4 5">
    <name type="scientific">Trichomonas vaginalis (strain ATCC PRA-98 / G3)</name>
    <dbReference type="NCBI Taxonomy" id="412133"/>
    <lineage>
        <taxon>Eukaryota</taxon>
        <taxon>Metamonada</taxon>
        <taxon>Parabasalia</taxon>
        <taxon>Trichomonadida</taxon>
        <taxon>Trichomonadidae</taxon>
        <taxon>Trichomonas</taxon>
    </lineage>
</organism>
<dbReference type="GO" id="GO:0005634">
    <property type="term" value="C:nucleus"/>
    <property type="evidence" value="ECO:0000318"/>
    <property type="project" value="GO_Central"/>
</dbReference>
<accession>A2FLQ5</accession>
<dbReference type="KEGG" id="tva:4751875"/>
<feature type="domain" description="Bromo" evidence="3">
    <location>
        <begin position="24"/>
        <end position="86"/>
    </location>
</feature>